<feature type="region of interest" description="Disordered" evidence="3">
    <location>
        <begin position="1"/>
        <end position="86"/>
    </location>
</feature>
<dbReference type="SUPFAM" id="SSF54928">
    <property type="entry name" value="RNA-binding domain, RBD"/>
    <property type="match status" value="2"/>
</dbReference>
<dbReference type="Proteomes" id="UP001497600">
    <property type="component" value="Chromosome A"/>
</dbReference>
<dbReference type="InterPro" id="IPR012677">
    <property type="entry name" value="Nucleotide-bd_a/b_plait_sf"/>
</dbReference>
<feature type="compositionally biased region" description="Polar residues" evidence="3">
    <location>
        <begin position="60"/>
        <end position="72"/>
    </location>
</feature>
<dbReference type="CDD" id="cd12453">
    <property type="entry name" value="RRM1_RIM4_like"/>
    <property type="match status" value="1"/>
</dbReference>
<feature type="compositionally biased region" description="Polar residues" evidence="3">
    <location>
        <begin position="450"/>
        <end position="490"/>
    </location>
</feature>
<dbReference type="PROSITE" id="PS50102">
    <property type="entry name" value="RRM"/>
    <property type="match status" value="2"/>
</dbReference>
<dbReference type="PANTHER" id="PTHR21245">
    <property type="entry name" value="HETEROGENEOUS NUCLEAR RIBONUCLEOPROTEIN"/>
    <property type="match status" value="1"/>
</dbReference>
<evidence type="ECO:0000313" key="5">
    <source>
        <dbReference type="EMBL" id="CAK7892373.1"/>
    </source>
</evidence>
<feature type="region of interest" description="Disordered" evidence="3">
    <location>
        <begin position="436"/>
        <end position="493"/>
    </location>
</feature>
<feature type="compositionally biased region" description="Polar residues" evidence="3">
    <location>
        <begin position="1"/>
        <end position="11"/>
    </location>
</feature>
<evidence type="ECO:0000313" key="6">
    <source>
        <dbReference type="Proteomes" id="UP001497600"/>
    </source>
</evidence>
<reference evidence="5 6" key="1">
    <citation type="submission" date="2024-01" db="EMBL/GenBank/DDBJ databases">
        <authorList>
            <consortium name="Genoscope - CEA"/>
            <person name="William W."/>
        </authorList>
    </citation>
    <scope>NUCLEOTIDE SEQUENCE [LARGE SCALE GENOMIC DNA]</scope>
    <source>
        <strain evidence="5 6">29B2s-10</strain>
    </source>
</reference>
<sequence length="584" mass="65943">MMKPNSYSSRRPMSPILKSGSVFQEKMMTNSFNSLSGDTSSDDEANSDGENHEEAKSSSKEVGNTSNTSSDKTLMKGNASGGQKSIVRDRPSSCVFVASLTSSLSDDDLCMAVIKYFSKWGVLGTVKVLRDPHNRPYAFVQYNNDKDAKKAIAEAHNTVLEGRTIRCEHAKVNRTLFISNEYQLAHSKIKTELEVFGEIEKLLPSTEKGYLISRVCEYSKYWFCKFAYREDAIRAFANIKSDRSRCVEWAQNIDDDDEVDENNDGLKSSEPTFDKQSIFVGSISLSVTKDALYERFSLHGEIIDIILSKRLKNNFAFIKYRDEVSAARAVEKENHSMFQEKTMHVQYRELHNPKQKYHAYSPKVHGLALAPSPINFNRRVNGTMNKKIPLLESTGTYSKFHNKSQYQNRQQQPLYDLFKKPSNVFYSRGSGSYSKFVATSPSKTKRKSIDNPNSPDMENSNNENTMSPAASEISSTSPTITKTYSASSIVKSEKSDAAKYGKENIPEQKQQAKQPYFYYIPTNEIGPGGIPGGYGGAPPHPPPPQNFYNPYPYYIPYEGAQDYTPGPVPYYQYYYPQPPNNIEQ</sequence>
<organism evidence="5 6">
    <name type="scientific">[Candida] anglica</name>
    <dbReference type="NCBI Taxonomy" id="148631"/>
    <lineage>
        <taxon>Eukaryota</taxon>
        <taxon>Fungi</taxon>
        <taxon>Dikarya</taxon>
        <taxon>Ascomycota</taxon>
        <taxon>Saccharomycotina</taxon>
        <taxon>Pichiomycetes</taxon>
        <taxon>Debaryomycetaceae</taxon>
        <taxon>Kurtzmaniella</taxon>
    </lineage>
</organism>
<name>A0ABP0E6S2_9ASCO</name>
<dbReference type="EMBL" id="OZ004253">
    <property type="protein sequence ID" value="CAK7892373.1"/>
    <property type="molecule type" value="Genomic_DNA"/>
</dbReference>
<dbReference type="InterPro" id="IPR000504">
    <property type="entry name" value="RRM_dom"/>
</dbReference>
<feature type="domain" description="RRM" evidence="4">
    <location>
        <begin position="93"/>
        <end position="172"/>
    </location>
</feature>
<evidence type="ECO:0000259" key="4">
    <source>
        <dbReference type="PROSITE" id="PS50102"/>
    </source>
</evidence>
<protein>
    <submittedName>
        <fullName evidence="5">Meiotic activator Rim4p</fullName>
    </submittedName>
</protein>
<dbReference type="SMART" id="SM00361">
    <property type="entry name" value="RRM_1"/>
    <property type="match status" value="2"/>
</dbReference>
<evidence type="ECO:0000256" key="3">
    <source>
        <dbReference type="SAM" id="MobiDB-lite"/>
    </source>
</evidence>
<proteinExistence type="predicted"/>
<dbReference type="Gene3D" id="3.30.70.330">
    <property type="match status" value="2"/>
</dbReference>
<dbReference type="InterPro" id="IPR034352">
    <property type="entry name" value="Rim4_RRM1"/>
</dbReference>
<keyword evidence="1 2" id="KW-0694">RNA-binding</keyword>
<feature type="compositionally biased region" description="Basic and acidic residues" evidence="3">
    <location>
        <begin position="49"/>
        <end position="59"/>
    </location>
</feature>
<dbReference type="InterPro" id="IPR003954">
    <property type="entry name" value="RRM_euk-type"/>
</dbReference>
<accession>A0ABP0E6S2</accession>
<feature type="compositionally biased region" description="Polar residues" evidence="3">
    <location>
        <begin position="27"/>
        <end position="39"/>
    </location>
</feature>
<dbReference type="Pfam" id="PF00076">
    <property type="entry name" value="RRM_1"/>
    <property type="match status" value="2"/>
</dbReference>
<evidence type="ECO:0000256" key="2">
    <source>
        <dbReference type="PROSITE-ProRule" id="PRU00176"/>
    </source>
</evidence>
<keyword evidence="6" id="KW-1185">Reference proteome</keyword>
<evidence type="ECO:0000256" key="1">
    <source>
        <dbReference type="ARBA" id="ARBA00022884"/>
    </source>
</evidence>
<dbReference type="SMART" id="SM00360">
    <property type="entry name" value="RRM"/>
    <property type="match status" value="2"/>
</dbReference>
<gene>
    <name evidence="5" type="primary">RIM4</name>
    <name evidence="5" type="ORF">CAAN4_A02630</name>
</gene>
<dbReference type="InterPro" id="IPR035979">
    <property type="entry name" value="RBD_domain_sf"/>
</dbReference>
<feature type="domain" description="RRM" evidence="4">
    <location>
        <begin position="276"/>
        <end position="350"/>
    </location>
</feature>